<dbReference type="PIRSF" id="PIRSF006076">
    <property type="entry name" value="OM_assembly_OMP85"/>
    <property type="match status" value="1"/>
</dbReference>
<feature type="domain" description="POTRA" evidence="9">
    <location>
        <begin position="292"/>
        <end position="369"/>
    </location>
</feature>
<dbReference type="InterPro" id="IPR034746">
    <property type="entry name" value="POTRA"/>
</dbReference>
<evidence type="ECO:0000256" key="7">
    <source>
        <dbReference type="ARBA" id="ARBA00023237"/>
    </source>
</evidence>
<dbReference type="Proteomes" id="UP000595564">
    <property type="component" value="Chromosome"/>
</dbReference>
<evidence type="ECO:0000313" key="10">
    <source>
        <dbReference type="EMBL" id="BBB32150.1"/>
    </source>
</evidence>
<reference evidence="10 11" key="1">
    <citation type="journal article" date="2012" name="Extremophiles">
        <title>Thermotomaculum hydrothermale gen. nov., sp. nov., a novel heterotrophic thermophile within the phylum Acidobacteria from a deep-sea hydrothermal vent chimney in the Southern Okinawa Trough.</title>
        <authorList>
            <person name="Izumi H."/>
            <person name="Nunoura T."/>
            <person name="Miyazaki M."/>
            <person name="Mino S."/>
            <person name="Toki T."/>
            <person name="Takai K."/>
            <person name="Sako Y."/>
            <person name="Sawabe T."/>
            <person name="Nakagawa S."/>
        </authorList>
    </citation>
    <scope>NUCLEOTIDE SEQUENCE [LARGE SCALE GENOMIC DNA]</scope>
    <source>
        <strain evidence="10 11">AC55</strain>
    </source>
</reference>
<dbReference type="Gene3D" id="3.10.20.310">
    <property type="entry name" value="membrane protein fhac"/>
    <property type="match status" value="5"/>
</dbReference>
<evidence type="ECO:0000256" key="2">
    <source>
        <dbReference type="ARBA" id="ARBA00022452"/>
    </source>
</evidence>
<dbReference type="KEGG" id="thyd:TTHT_0565"/>
<evidence type="ECO:0000256" key="1">
    <source>
        <dbReference type="ARBA" id="ARBA00004370"/>
    </source>
</evidence>
<proteinExistence type="predicted"/>
<dbReference type="Pfam" id="PF01103">
    <property type="entry name" value="Omp85"/>
    <property type="match status" value="1"/>
</dbReference>
<protein>
    <recommendedName>
        <fullName evidence="8">Outer membrane protein assembly factor BamA</fullName>
    </recommendedName>
</protein>
<evidence type="ECO:0000256" key="4">
    <source>
        <dbReference type="ARBA" id="ARBA00022729"/>
    </source>
</evidence>
<evidence type="ECO:0000256" key="8">
    <source>
        <dbReference type="NCBIfam" id="TIGR03303"/>
    </source>
</evidence>
<dbReference type="InterPro" id="IPR000184">
    <property type="entry name" value="Bac_surfAg_D15"/>
</dbReference>
<evidence type="ECO:0000313" key="11">
    <source>
        <dbReference type="Proteomes" id="UP000595564"/>
    </source>
</evidence>
<evidence type="ECO:0000256" key="5">
    <source>
        <dbReference type="ARBA" id="ARBA00022737"/>
    </source>
</evidence>
<dbReference type="AlphaFoldDB" id="A0A7R6PWW8"/>
<sequence>MLKIRNLVIFLVVFCSLTVRAEVIEKIKVVGNVRISTQSILFRIHSEEGQELDLDTISQDIKRLWDLKVFSDIKVDVEDGKNGKIVIFAVKERPIVKDYEFLGNHAVGPNALLDKLKEKGVVLRKNSQLDYEEIARIKKAIIDIYKEKGYQYTKVEHAYTSVGNNIINLTFTIYEGSKVHVYKIDFEGNKVYSDRKLKKKLKKLKEHWMFSWISATDIYSEKKYNEAIENLKKFYWKHGYKDIYVGEPKIEVKDFTSEKQKKKNKERLKEHKKIKQDLRMYITIPIHEGKQYFIGRVSFVGNKVLPDTYLVKKWELEEGKPYNLDKINEFVKDISETYNNFGYLQFTMEKITKIRDGNIVDLTFKINEGKRFVLHRLEFKGNDVTRDKVLRREFLIPEGSVFRIDAFKNSMLKINQLGFFDITQHEPHIKLVPGENKVNVVVEGEESGVNELNFGGGYSEFSGFFLQGSYSTRNFLGRGEQLSVSATTGARITYYNIMFTEPWIFDYPHSFTVNIFNSESEYYNFSRKASGFSFSFGFRLTTFLTYSIGYKYELVDVPGSSLQQNSIFKPISNRLTSSIFQALTYNTLNHPFMPTEGQKYSLSFEYAGWQLGGDNFKYTIGLKALKLIPAYKKSFFDVNITAYYQKGLEGNVIPYYDRYFIGGTNTVRGYDYRRIAPVDPDTNQLIGGTKMFVANLEYVIPVENRFQFAVFYDMGGVWTEDMGWFSNEYSLKRSWGFEARFNLPVFQMPMRVIYGFPLDEIPGVEKKGNIEFTIGTIF</sequence>
<dbReference type="GO" id="GO:0009279">
    <property type="term" value="C:cell outer membrane"/>
    <property type="evidence" value="ECO:0007669"/>
    <property type="project" value="UniProtKB-UniRule"/>
</dbReference>
<evidence type="ECO:0000256" key="3">
    <source>
        <dbReference type="ARBA" id="ARBA00022692"/>
    </source>
</evidence>
<keyword evidence="11" id="KW-1185">Reference proteome</keyword>
<dbReference type="PANTHER" id="PTHR12815:SF47">
    <property type="entry name" value="TRANSLOCATION AND ASSEMBLY MODULE SUBUNIT TAMA"/>
    <property type="match status" value="1"/>
</dbReference>
<keyword evidence="7" id="KW-0998">Cell outer membrane</keyword>
<dbReference type="InterPro" id="IPR023707">
    <property type="entry name" value="OM_assembly_BamA"/>
</dbReference>
<gene>
    <name evidence="10" type="primary">yaeT</name>
    <name evidence="10" type="ORF">TTHT_0565</name>
</gene>
<keyword evidence="6" id="KW-0472">Membrane</keyword>
<dbReference type="InterPro" id="IPR010827">
    <property type="entry name" value="BamA/TamA_POTRA"/>
</dbReference>
<accession>A0A7R6PWW8</accession>
<keyword evidence="5" id="KW-0677">Repeat</keyword>
<keyword evidence="3" id="KW-0812">Transmembrane</keyword>
<evidence type="ECO:0000256" key="6">
    <source>
        <dbReference type="ARBA" id="ARBA00023136"/>
    </source>
</evidence>
<name>A0A7R6PWW8_9BACT</name>
<keyword evidence="4" id="KW-0732">Signal</keyword>
<evidence type="ECO:0000259" key="9">
    <source>
        <dbReference type="PROSITE" id="PS51779"/>
    </source>
</evidence>
<dbReference type="Pfam" id="PF07244">
    <property type="entry name" value="POTRA"/>
    <property type="match status" value="5"/>
</dbReference>
<dbReference type="InterPro" id="IPR039910">
    <property type="entry name" value="D15-like"/>
</dbReference>
<dbReference type="EMBL" id="AP017470">
    <property type="protein sequence ID" value="BBB32150.1"/>
    <property type="molecule type" value="Genomic_DNA"/>
</dbReference>
<organism evidence="10 11">
    <name type="scientific">Thermotomaculum hydrothermale</name>
    <dbReference type="NCBI Taxonomy" id="981385"/>
    <lineage>
        <taxon>Bacteria</taxon>
        <taxon>Pseudomonadati</taxon>
        <taxon>Acidobacteriota</taxon>
        <taxon>Holophagae</taxon>
        <taxon>Thermotomaculales</taxon>
        <taxon>Thermotomaculaceae</taxon>
        <taxon>Thermotomaculum</taxon>
    </lineage>
</organism>
<dbReference type="PANTHER" id="PTHR12815">
    <property type="entry name" value="SORTING AND ASSEMBLY MACHINERY SAMM50 PROTEIN FAMILY MEMBER"/>
    <property type="match status" value="1"/>
</dbReference>
<dbReference type="Gene3D" id="2.40.160.50">
    <property type="entry name" value="membrane protein fhac: a member of the omp85/tpsb transporter family"/>
    <property type="match status" value="1"/>
</dbReference>
<keyword evidence="2" id="KW-1134">Transmembrane beta strand</keyword>
<dbReference type="RefSeq" id="WP_201328491.1">
    <property type="nucleotide sequence ID" value="NZ_AP017470.1"/>
</dbReference>
<comment type="subcellular location">
    <subcellularLocation>
        <location evidence="1">Membrane</location>
    </subcellularLocation>
</comment>
<dbReference type="GO" id="GO:0071709">
    <property type="term" value="P:membrane assembly"/>
    <property type="evidence" value="ECO:0007669"/>
    <property type="project" value="InterPro"/>
</dbReference>
<dbReference type="NCBIfam" id="TIGR03303">
    <property type="entry name" value="OM_YaeT"/>
    <property type="match status" value="1"/>
</dbReference>
<dbReference type="PROSITE" id="PS51779">
    <property type="entry name" value="POTRA"/>
    <property type="match status" value="1"/>
</dbReference>